<dbReference type="Proteomes" id="UP000657574">
    <property type="component" value="Unassembled WGS sequence"/>
</dbReference>
<comment type="caution">
    <text evidence="2">The sequence shown here is derived from an EMBL/GenBank/DDBJ whole genome shotgun (WGS) entry which is preliminary data.</text>
</comment>
<dbReference type="EMBL" id="BMQA01000038">
    <property type="protein sequence ID" value="GGJ50108.1"/>
    <property type="molecule type" value="Genomic_DNA"/>
</dbReference>
<name>A0A917L7E7_9ACTN</name>
<evidence type="ECO:0000256" key="1">
    <source>
        <dbReference type="ARBA" id="ARBA00038414"/>
    </source>
</evidence>
<dbReference type="Gene3D" id="3.40.50.12500">
    <property type="match status" value="1"/>
</dbReference>
<proteinExistence type="inferred from homology"/>
<keyword evidence="3" id="KW-1185">Reference proteome</keyword>
<evidence type="ECO:0000313" key="3">
    <source>
        <dbReference type="Proteomes" id="UP000657574"/>
    </source>
</evidence>
<dbReference type="InterPro" id="IPR015942">
    <property type="entry name" value="Asp/Glu/hydantoin_racemase"/>
</dbReference>
<reference evidence="2" key="1">
    <citation type="journal article" date="2014" name="Int. J. Syst. Evol. Microbiol.">
        <title>Complete genome sequence of Corynebacterium casei LMG S-19264T (=DSM 44701T), isolated from a smear-ripened cheese.</title>
        <authorList>
            <consortium name="US DOE Joint Genome Institute (JGI-PGF)"/>
            <person name="Walter F."/>
            <person name="Albersmeier A."/>
            <person name="Kalinowski J."/>
            <person name="Ruckert C."/>
        </authorList>
    </citation>
    <scope>NUCLEOTIDE SEQUENCE</scope>
    <source>
        <strain evidence="2">JCM 3086</strain>
    </source>
</reference>
<comment type="similarity">
    <text evidence="1">Belongs to the HyuE racemase family.</text>
</comment>
<reference evidence="2" key="2">
    <citation type="submission" date="2020-09" db="EMBL/GenBank/DDBJ databases">
        <authorList>
            <person name="Sun Q."/>
            <person name="Ohkuma M."/>
        </authorList>
    </citation>
    <scope>NUCLEOTIDE SEQUENCE</scope>
    <source>
        <strain evidence="2">JCM 3086</strain>
    </source>
</reference>
<dbReference type="RefSeq" id="WP_189315513.1">
    <property type="nucleotide sequence ID" value="NZ_BMQA01000038.1"/>
</dbReference>
<accession>A0A917L7E7</accession>
<dbReference type="Pfam" id="PF01177">
    <property type="entry name" value="Asp_Glu_race"/>
    <property type="match status" value="1"/>
</dbReference>
<gene>
    <name evidence="2" type="ORF">GCM10010121_071540</name>
</gene>
<organism evidence="2 3">
    <name type="scientific">Streptomyces brasiliensis</name>
    <dbReference type="NCBI Taxonomy" id="1954"/>
    <lineage>
        <taxon>Bacteria</taxon>
        <taxon>Bacillati</taxon>
        <taxon>Actinomycetota</taxon>
        <taxon>Actinomycetes</taxon>
        <taxon>Kitasatosporales</taxon>
        <taxon>Streptomycetaceae</taxon>
        <taxon>Streptomyces</taxon>
    </lineage>
</organism>
<evidence type="ECO:0000313" key="2">
    <source>
        <dbReference type="EMBL" id="GGJ50108.1"/>
    </source>
</evidence>
<dbReference type="AlphaFoldDB" id="A0A917L7E7"/>
<dbReference type="InterPro" id="IPR053714">
    <property type="entry name" value="Iso_Racemase_Enz_sf"/>
</dbReference>
<protein>
    <recommendedName>
        <fullName evidence="4">Hydantoin racemase</fullName>
    </recommendedName>
</protein>
<evidence type="ECO:0008006" key="4">
    <source>
        <dbReference type="Google" id="ProtNLM"/>
    </source>
</evidence>
<sequence>MRIFATTPLHVGADELTRRQQRYDVISPVGVSVELHDLPENAPRQLNSADDITRSEEFVHAALAAAPTEYDALMADCVLDPAVSRLQEETTRPVVGILKLNLAHAAALSAPMGAVVRDEAIAAEMRRVAGVYGFERWLGDVEILDLPFDAVSTGPAWQERLDDAAQVLGGKGARSLLNGCSAVDVDPEHPSAVPVVDPVIRALDLFAAGAAR</sequence>
<dbReference type="GO" id="GO:0047661">
    <property type="term" value="F:amino-acid racemase activity"/>
    <property type="evidence" value="ECO:0007669"/>
    <property type="project" value="InterPro"/>
</dbReference>